<dbReference type="EMBL" id="MRZV01000431">
    <property type="protein sequence ID" value="PIK50172.1"/>
    <property type="molecule type" value="Genomic_DNA"/>
</dbReference>
<accession>A0A2G8KQ81</accession>
<dbReference type="InterPro" id="IPR051560">
    <property type="entry name" value="MAM_domain-containing"/>
</dbReference>
<feature type="domain" description="MAM" evidence="1">
    <location>
        <begin position="10"/>
        <end position="171"/>
    </location>
</feature>
<reference evidence="2 3" key="1">
    <citation type="journal article" date="2017" name="PLoS Biol.">
        <title>The sea cucumber genome provides insights into morphological evolution and visceral regeneration.</title>
        <authorList>
            <person name="Zhang X."/>
            <person name="Sun L."/>
            <person name="Yuan J."/>
            <person name="Sun Y."/>
            <person name="Gao Y."/>
            <person name="Zhang L."/>
            <person name="Li S."/>
            <person name="Dai H."/>
            <person name="Hamel J.F."/>
            <person name="Liu C."/>
            <person name="Yu Y."/>
            <person name="Liu S."/>
            <person name="Lin W."/>
            <person name="Guo K."/>
            <person name="Jin S."/>
            <person name="Xu P."/>
            <person name="Storey K.B."/>
            <person name="Huan P."/>
            <person name="Zhang T."/>
            <person name="Zhou Y."/>
            <person name="Zhang J."/>
            <person name="Lin C."/>
            <person name="Li X."/>
            <person name="Xing L."/>
            <person name="Huo D."/>
            <person name="Sun M."/>
            <person name="Wang L."/>
            <person name="Mercier A."/>
            <person name="Li F."/>
            <person name="Yang H."/>
            <person name="Xiang J."/>
        </authorList>
    </citation>
    <scope>NUCLEOTIDE SEQUENCE [LARGE SCALE GENOMIC DNA]</scope>
    <source>
        <strain evidence="2">Shaxun</strain>
        <tissue evidence="2">Muscle</tissue>
    </source>
</reference>
<dbReference type="Pfam" id="PF00629">
    <property type="entry name" value="MAM"/>
    <property type="match status" value="1"/>
</dbReference>
<keyword evidence="2" id="KW-0675">Receptor</keyword>
<evidence type="ECO:0000313" key="3">
    <source>
        <dbReference type="Proteomes" id="UP000230750"/>
    </source>
</evidence>
<keyword evidence="3" id="KW-1185">Reference proteome</keyword>
<dbReference type="AlphaFoldDB" id="A0A2G8KQ81"/>
<name>A0A2G8KQ81_STIJA</name>
<gene>
    <name evidence="2" type="ORF">BSL78_12970</name>
</gene>
<dbReference type="OrthoDB" id="412155at2759"/>
<organism evidence="2 3">
    <name type="scientific">Stichopus japonicus</name>
    <name type="common">Sea cucumber</name>
    <dbReference type="NCBI Taxonomy" id="307972"/>
    <lineage>
        <taxon>Eukaryota</taxon>
        <taxon>Metazoa</taxon>
        <taxon>Echinodermata</taxon>
        <taxon>Eleutherozoa</taxon>
        <taxon>Echinozoa</taxon>
        <taxon>Holothuroidea</taxon>
        <taxon>Aspidochirotacea</taxon>
        <taxon>Aspidochirotida</taxon>
        <taxon>Stichopodidae</taxon>
        <taxon>Apostichopus</taxon>
    </lineage>
</organism>
<dbReference type="SUPFAM" id="SSF49899">
    <property type="entry name" value="Concanavalin A-like lectins/glucanases"/>
    <property type="match status" value="1"/>
</dbReference>
<comment type="caution">
    <text evidence="2">The sequence shown here is derived from an EMBL/GenBank/DDBJ whole genome shotgun (WGS) entry which is preliminary data.</text>
</comment>
<dbReference type="InterPro" id="IPR000998">
    <property type="entry name" value="MAM_dom"/>
</dbReference>
<evidence type="ECO:0000313" key="2">
    <source>
        <dbReference type="EMBL" id="PIK50172.1"/>
    </source>
</evidence>
<proteinExistence type="predicted"/>
<dbReference type="STRING" id="307972.A0A2G8KQ81"/>
<dbReference type="GO" id="GO:0016020">
    <property type="term" value="C:membrane"/>
    <property type="evidence" value="ECO:0007669"/>
    <property type="project" value="InterPro"/>
</dbReference>
<sequence>MVKFPADDYVTCTFEHGICEWEQLHTDELDWDLEQGLTRTPWTGPAYDHTTSTNTGTYLYMESSPPRQEGDRARLASPVFDPSPQECQLRFYYHMYGAEIGSLAVYTRTQINGPLTLKWTRIGNFGDFYERGDIILNMDDPFQVIIEATVGNGIHGDIAIDDTSFTPQCVRLSENLPVVTTQPPLMSAPLSDRVCLMTLYVMTALASIWTRDAMVRQIVQMVPTKSTVVRSSILKHPTLPLKH</sequence>
<dbReference type="InterPro" id="IPR013320">
    <property type="entry name" value="ConA-like_dom_sf"/>
</dbReference>
<protein>
    <submittedName>
        <fullName evidence="2">Putative MAM and LDL-receptor class A domain-containing protein 1</fullName>
    </submittedName>
</protein>
<dbReference type="SMART" id="SM00137">
    <property type="entry name" value="MAM"/>
    <property type="match status" value="1"/>
</dbReference>
<dbReference type="CDD" id="cd06263">
    <property type="entry name" value="MAM"/>
    <property type="match status" value="1"/>
</dbReference>
<dbReference type="Gene3D" id="2.60.120.200">
    <property type="match status" value="1"/>
</dbReference>
<evidence type="ECO:0000259" key="1">
    <source>
        <dbReference type="PROSITE" id="PS50060"/>
    </source>
</evidence>
<dbReference type="PANTHER" id="PTHR23282">
    <property type="entry name" value="APICAL ENDOSOMAL GLYCOPROTEIN PRECURSOR"/>
    <property type="match status" value="1"/>
</dbReference>
<dbReference type="PANTHER" id="PTHR23282:SF149">
    <property type="entry name" value="MAM DOMAIN-CONTAINING PROTEIN"/>
    <property type="match status" value="1"/>
</dbReference>
<dbReference type="Proteomes" id="UP000230750">
    <property type="component" value="Unassembled WGS sequence"/>
</dbReference>
<dbReference type="PROSITE" id="PS50060">
    <property type="entry name" value="MAM_2"/>
    <property type="match status" value="1"/>
</dbReference>